<organism evidence="2 3">
    <name type="scientific">Aeromonas veronii</name>
    <dbReference type="NCBI Taxonomy" id="654"/>
    <lineage>
        <taxon>Bacteria</taxon>
        <taxon>Pseudomonadati</taxon>
        <taxon>Pseudomonadota</taxon>
        <taxon>Gammaproteobacteria</taxon>
        <taxon>Aeromonadales</taxon>
        <taxon>Aeromonadaceae</taxon>
        <taxon>Aeromonas</taxon>
    </lineage>
</organism>
<dbReference type="RefSeq" id="WP_107683985.1">
    <property type="nucleotide sequence ID" value="NZ_PZKL01000037.1"/>
</dbReference>
<comment type="caution">
    <text evidence="2">The sequence shown here is derived from an EMBL/GenBank/DDBJ whole genome shotgun (WGS) entry which is preliminary data.</text>
</comment>
<dbReference type="AlphaFoldDB" id="A0A2T4MZV6"/>
<sequence length="173" mass="19222">MALKSSDALVFKSLSASLKMMLKLNPDIDAVKDAMAQNISEFEAASGHLVRFSLVDGEWQMVLVDGKKDFIRIRKPNEESKVLRTRINSVQIEVKLQKSGEYEFDNEWIAKALKDLAAEIEGLDLSLVEQDACDVRKLASGDLSGPDTDADSESDEDQEDKDVAQTSPQDEEE</sequence>
<gene>
    <name evidence="2" type="ORF">DAA48_16185</name>
</gene>
<proteinExistence type="predicted"/>
<accession>A0A2T4MZV6</accession>
<feature type="compositionally biased region" description="Acidic residues" evidence="1">
    <location>
        <begin position="148"/>
        <end position="160"/>
    </location>
</feature>
<name>A0A2T4MZV6_AERVE</name>
<evidence type="ECO:0000313" key="3">
    <source>
        <dbReference type="Proteomes" id="UP000241986"/>
    </source>
</evidence>
<reference evidence="2 3" key="1">
    <citation type="submission" date="2018-03" db="EMBL/GenBank/DDBJ databases">
        <title>Aeromonas veronii whole genome sequencing and analysis.</title>
        <authorList>
            <person name="Xie H."/>
            <person name="Liu T."/>
            <person name="Wang K."/>
        </authorList>
    </citation>
    <scope>NUCLEOTIDE SEQUENCE [LARGE SCALE GENOMIC DNA]</scope>
    <source>
        <strain evidence="2 3">XH.VA.1</strain>
    </source>
</reference>
<evidence type="ECO:0000256" key="1">
    <source>
        <dbReference type="SAM" id="MobiDB-lite"/>
    </source>
</evidence>
<protein>
    <submittedName>
        <fullName evidence="2">Uncharacterized protein</fullName>
    </submittedName>
</protein>
<evidence type="ECO:0000313" key="2">
    <source>
        <dbReference type="EMBL" id="PTH80101.1"/>
    </source>
</evidence>
<dbReference type="Proteomes" id="UP000241986">
    <property type="component" value="Unassembled WGS sequence"/>
</dbReference>
<feature type="compositionally biased region" description="Polar residues" evidence="1">
    <location>
        <begin position="164"/>
        <end position="173"/>
    </location>
</feature>
<feature type="region of interest" description="Disordered" evidence="1">
    <location>
        <begin position="138"/>
        <end position="173"/>
    </location>
</feature>
<dbReference type="EMBL" id="PZKL01000037">
    <property type="protein sequence ID" value="PTH80101.1"/>
    <property type="molecule type" value="Genomic_DNA"/>
</dbReference>